<sequence>MLFRLMLLIGIGIILLSSCDKQDDSDLEDIIIGREFDPQLLGTWTMNFSTRDDFNGIGSWLDSLHFAENNIGNQKIYQFSELEREVPFLYYTDFDTLFIFRNKKLEKWVYDFKDDNLSIISIHSIYISYSEFLTYTRSE</sequence>
<dbReference type="EMBL" id="SLWK01000003">
    <property type="protein sequence ID" value="TCO09144.1"/>
    <property type="molecule type" value="Genomic_DNA"/>
</dbReference>
<protein>
    <recommendedName>
        <fullName evidence="3">Lipocalin-like protein</fullName>
    </recommendedName>
</protein>
<dbReference type="PROSITE" id="PS51257">
    <property type="entry name" value="PROKAR_LIPOPROTEIN"/>
    <property type="match status" value="1"/>
</dbReference>
<dbReference type="OrthoDB" id="9933925at2"/>
<gene>
    <name evidence="1" type="ORF">EV194_10355</name>
</gene>
<evidence type="ECO:0000313" key="1">
    <source>
        <dbReference type="EMBL" id="TCO09144.1"/>
    </source>
</evidence>
<dbReference type="RefSeq" id="WP_132432952.1">
    <property type="nucleotide sequence ID" value="NZ_SLWK01000003.1"/>
</dbReference>
<evidence type="ECO:0008006" key="3">
    <source>
        <dbReference type="Google" id="ProtNLM"/>
    </source>
</evidence>
<comment type="caution">
    <text evidence="1">The sequence shown here is derived from an EMBL/GenBank/DDBJ whole genome shotgun (WGS) entry which is preliminary data.</text>
</comment>
<keyword evidence="2" id="KW-1185">Reference proteome</keyword>
<evidence type="ECO:0000313" key="2">
    <source>
        <dbReference type="Proteomes" id="UP000295221"/>
    </source>
</evidence>
<dbReference type="AlphaFoldDB" id="A0A4R2GK14"/>
<organism evidence="1 2">
    <name type="scientific">Natronoflexus pectinivorans</name>
    <dbReference type="NCBI Taxonomy" id="682526"/>
    <lineage>
        <taxon>Bacteria</taxon>
        <taxon>Pseudomonadati</taxon>
        <taxon>Bacteroidota</taxon>
        <taxon>Bacteroidia</taxon>
        <taxon>Marinilabiliales</taxon>
        <taxon>Marinilabiliaceae</taxon>
        <taxon>Natronoflexus</taxon>
    </lineage>
</organism>
<name>A0A4R2GK14_9BACT</name>
<dbReference type="Proteomes" id="UP000295221">
    <property type="component" value="Unassembled WGS sequence"/>
</dbReference>
<accession>A0A4R2GK14</accession>
<proteinExistence type="predicted"/>
<reference evidence="1 2" key="1">
    <citation type="submission" date="2019-03" db="EMBL/GenBank/DDBJ databases">
        <title>Genomic Encyclopedia of Type Strains, Phase IV (KMG-IV): sequencing the most valuable type-strain genomes for metagenomic binning, comparative biology and taxonomic classification.</title>
        <authorList>
            <person name="Goeker M."/>
        </authorList>
    </citation>
    <scope>NUCLEOTIDE SEQUENCE [LARGE SCALE GENOMIC DNA]</scope>
    <source>
        <strain evidence="1 2">DSM 24179</strain>
    </source>
</reference>